<dbReference type="Proteomes" id="UP000276133">
    <property type="component" value="Unassembled WGS sequence"/>
</dbReference>
<evidence type="ECO:0000313" key="1">
    <source>
        <dbReference type="EMBL" id="RNA28336.1"/>
    </source>
</evidence>
<name>A0A3M7RXU6_BRAPC</name>
<protein>
    <submittedName>
        <fullName evidence="1">Uncharacterized protein</fullName>
    </submittedName>
</protein>
<gene>
    <name evidence="1" type="ORF">BpHYR1_047652</name>
</gene>
<proteinExistence type="predicted"/>
<reference evidence="1 2" key="1">
    <citation type="journal article" date="2018" name="Sci. Rep.">
        <title>Genomic signatures of local adaptation to the degree of environmental predictability in rotifers.</title>
        <authorList>
            <person name="Franch-Gras L."/>
            <person name="Hahn C."/>
            <person name="Garcia-Roger E.M."/>
            <person name="Carmona M.J."/>
            <person name="Serra M."/>
            <person name="Gomez A."/>
        </authorList>
    </citation>
    <scope>NUCLEOTIDE SEQUENCE [LARGE SCALE GENOMIC DNA]</scope>
    <source>
        <strain evidence="1">HYR1</strain>
    </source>
</reference>
<comment type="caution">
    <text evidence="1">The sequence shown here is derived from an EMBL/GenBank/DDBJ whole genome shotgun (WGS) entry which is preliminary data.</text>
</comment>
<sequence>MSCKKLKAIQSKYDERDILSSGPKNRRSTSNLLINEAEKLGLACYMTSGKVKIVEIDESIYAKVKHSKGTFQSYPHMETITIKESDFLANGTDSDHEENFESDFEEVGVANCKLSLNPVKKKEKSSKIASEAPIASEATQSAPKKVLIKHKNPIACPECGKLMKNERVYSDTATEILEESEEYIELTNVIIACAYVFVEKKNIETYIEALEFVRNKNYNIFIEFRIVAYRRNQRLLVSLLPSVENLEQAFKIIIDKMPCTTVQMQWLNGNFSPKMWNHHKTGRRRTNNYSEGFHSDFHKSFFLIKKIFGCTEQ</sequence>
<keyword evidence="2" id="KW-1185">Reference proteome</keyword>
<dbReference type="EMBL" id="REGN01002405">
    <property type="protein sequence ID" value="RNA28336.1"/>
    <property type="molecule type" value="Genomic_DNA"/>
</dbReference>
<evidence type="ECO:0000313" key="2">
    <source>
        <dbReference type="Proteomes" id="UP000276133"/>
    </source>
</evidence>
<organism evidence="1 2">
    <name type="scientific">Brachionus plicatilis</name>
    <name type="common">Marine rotifer</name>
    <name type="synonym">Brachionus muelleri</name>
    <dbReference type="NCBI Taxonomy" id="10195"/>
    <lineage>
        <taxon>Eukaryota</taxon>
        <taxon>Metazoa</taxon>
        <taxon>Spiralia</taxon>
        <taxon>Gnathifera</taxon>
        <taxon>Rotifera</taxon>
        <taxon>Eurotatoria</taxon>
        <taxon>Monogononta</taxon>
        <taxon>Pseudotrocha</taxon>
        <taxon>Ploima</taxon>
        <taxon>Brachionidae</taxon>
        <taxon>Brachionus</taxon>
    </lineage>
</organism>
<accession>A0A3M7RXU6</accession>
<dbReference type="AlphaFoldDB" id="A0A3M7RXU6"/>